<protein>
    <submittedName>
        <fullName evidence="1">Uncharacterized protein</fullName>
    </submittedName>
</protein>
<reference evidence="1 2" key="1">
    <citation type="submission" date="2019-03" db="EMBL/GenBank/DDBJ databases">
        <title>Single cell metagenomics reveals metabolic interactions within the superorganism composed of flagellate Streblomastix strix and complex community of Bacteroidetes bacteria on its surface.</title>
        <authorList>
            <person name="Treitli S.C."/>
            <person name="Kolisko M."/>
            <person name="Husnik F."/>
            <person name="Keeling P."/>
            <person name="Hampl V."/>
        </authorList>
    </citation>
    <scope>NUCLEOTIDE SEQUENCE [LARGE SCALE GENOMIC DNA]</scope>
    <source>
        <strain evidence="1">ST1C</strain>
    </source>
</reference>
<dbReference type="EMBL" id="SNRW01014165">
    <property type="protein sequence ID" value="KAA6371775.1"/>
    <property type="molecule type" value="Genomic_DNA"/>
</dbReference>
<dbReference type="Proteomes" id="UP000324800">
    <property type="component" value="Unassembled WGS sequence"/>
</dbReference>
<sequence length="148" mass="17692">MMMMILHSLEEIDLLKVINTTQLEEALYFVIDDPFNMWMKKIMVVLVMKELNQLEKTVKDALGMNVLMELVRNVMKIKVMHEDIKIFLSIYVFDVHYIILRVGQVHVMIFFNHILSNMHLFLANFKHFPTHYPNHVHVGWMYTLPQTM</sequence>
<name>A0A5J4UPT9_9EUKA</name>
<accession>A0A5J4UPT9</accession>
<comment type="caution">
    <text evidence="1">The sequence shown here is derived from an EMBL/GenBank/DDBJ whole genome shotgun (WGS) entry which is preliminary data.</text>
</comment>
<evidence type="ECO:0000313" key="2">
    <source>
        <dbReference type="Proteomes" id="UP000324800"/>
    </source>
</evidence>
<proteinExistence type="predicted"/>
<evidence type="ECO:0000313" key="1">
    <source>
        <dbReference type="EMBL" id="KAA6371775.1"/>
    </source>
</evidence>
<dbReference type="AlphaFoldDB" id="A0A5J4UPT9"/>
<gene>
    <name evidence="1" type="ORF">EZS28_032698</name>
</gene>
<organism evidence="1 2">
    <name type="scientific">Streblomastix strix</name>
    <dbReference type="NCBI Taxonomy" id="222440"/>
    <lineage>
        <taxon>Eukaryota</taxon>
        <taxon>Metamonada</taxon>
        <taxon>Preaxostyla</taxon>
        <taxon>Oxymonadida</taxon>
        <taxon>Streblomastigidae</taxon>
        <taxon>Streblomastix</taxon>
    </lineage>
</organism>